<feature type="coiled-coil region" evidence="1">
    <location>
        <begin position="6"/>
        <end position="40"/>
    </location>
</feature>
<evidence type="ECO:0000313" key="4">
    <source>
        <dbReference type="Proteomes" id="UP000824540"/>
    </source>
</evidence>
<reference evidence="3" key="1">
    <citation type="thesis" date="2021" institute="BYU ScholarsArchive" country="Provo, UT, USA">
        <title>Applications of and Algorithms for Genome Assembly and Genomic Analyses with an Emphasis on Marine Teleosts.</title>
        <authorList>
            <person name="Pickett B.D."/>
        </authorList>
    </citation>
    <scope>NUCLEOTIDE SEQUENCE</scope>
    <source>
        <strain evidence="3">HI-2016</strain>
    </source>
</reference>
<dbReference type="AlphaFoldDB" id="A0A8T2NI73"/>
<keyword evidence="4" id="KW-1185">Reference proteome</keyword>
<dbReference type="Gene3D" id="1.20.5.170">
    <property type="match status" value="1"/>
</dbReference>
<feature type="region of interest" description="Disordered" evidence="2">
    <location>
        <begin position="63"/>
        <end position="90"/>
    </location>
</feature>
<dbReference type="OrthoDB" id="8925521at2759"/>
<dbReference type="EMBL" id="JAFBMS010000063">
    <property type="protein sequence ID" value="KAG9338651.1"/>
    <property type="molecule type" value="Genomic_DNA"/>
</dbReference>
<gene>
    <name evidence="3" type="ORF">JZ751_025489</name>
</gene>
<comment type="caution">
    <text evidence="3">The sequence shown here is derived from an EMBL/GenBank/DDBJ whole genome shotgun (WGS) entry which is preliminary data.</text>
</comment>
<dbReference type="Proteomes" id="UP000824540">
    <property type="component" value="Unassembled WGS sequence"/>
</dbReference>
<evidence type="ECO:0000313" key="3">
    <source>
        <dbReference type="EMBL" id="KAG9338651.1"/>
    </source>
</evidence>
<organism evidence="3 4">
    <name type="scientific">Albula glossodonta</name>
    <name type="common">roundjaw bonefish</name>
    <dbReference type="NCBI Taxonomy" id="121402"/>
    <lineage>
        <taxon>Eukaryota</taxon>
        <taxon>Metazoa</taxon>
        <taxon>Chordata</taxon>
        <taxon>Craniata</taxon>
        <taxon>Vertebrata</taxon>
        <taxon>Euteleostomi</taxon>
        <taxon>Actinopterygii</taxon>
        <taxon>Neopterygii</taxon>
        <taxon>Teleostei</taxon>
        <taxon>Albuliformes</taxon>
        <taxon>Albulidae</taxon>
        <taxon>Albula</taxon>
    </lineage>
</organism>
<proteinExistence type="predicted"/>
<dbReference type="SUPFAM" id="SSF64593">
    <property type="entry name" value="Intermediate filament protein, coiled coil region"/>
    <property type="match status" value="1"/>
</dbReference>
<name>A0A8T2NI73_9TELE</name>
<protein>
    <submittedName>
        <fullName evidence="3">Uncharacterized protein</fullName>
    </submittedName>
</protein>
<evidence type="ECO:0000256" key="2">
    <source>
        <dbReference type="SAM" id="MobiDB-lite"/>
    </source>
</evidence>
<sequence>MHLDEIAELECCVAELKGDRAELEAQMQEQCGDYEELLSEKMALDIEITAYSVQTDAPVPRLPSDSVWMSGGQPSRPAAHLEPLSPNPRTPELIMRLW</sequence>
<keyword evidence="1" id="KW-0175">Coiled coil</keyword>
<evidence type="ECO:0000256" key="1">
    <source>
        <dbReference type="SAM" id="Coils"/>
    </source>
</evidence>
<accession>A0A8T2NI73</accession>